<dbReference type="EMBL" id="VSSQ01073784">
    <property type="protein sequence ID" value="MPN24811.1"/>
    <property type="molecule type" value="Genomic_DNA"/>
</dbReference>
<organism evidence="1">
    <name type="scientific">bioreactor metagenome</name>
    <dbReference type="NCBI Taxonomy" id="1076179"/>
    <lineage>
        <taxon>unclassified sequences</taxon>
        <taxon>metagenomes</taxon>
        <taxon>ecological metagenomes</taxon>
    </lineage>
</organism>
<name>A0A645GD24_9ZZZZ</name>
<comment type="caution">
    <text evidence="1">The sequence shown here is derived from an EMBL/GenBank/DDBJ whole genome shotgun (WGS) entry which is preliminary data.</text>
</comment>
<protein>
    <submittedName>
        <fullName evidence="1">Uncharacterized protein</fullName>
    </submittedName>
</protein>
<accession>A0A645GD24</accession>
<reference evidence="1" key="1">
    <citation type="submission" date="2019-08" db="EMBL/GenBank/DDBJ databases">
        <authorList>
            <person name="Kucharzyk K."/>
            <person name="Murdoch R.W."/>
            <person name="Higgins S."/>
            <person name="Loffler F."/>
        </authorList>
    </citation>
    <scope>NUCLEOTIDE SEQUENCE</scope>
</reference>
<dbReference type="AlphaFoldDB" id="A0A645GD24"/>
<proteinExistence type="predicted"/>
<sequence length="139" mass="15278">MPVSLKRSSISLRRHSLRFKRYSLSPERYTRRVTVTSLKSTGSMPSLLSNVKETSQYDCGFLSSLPLNMTSSILVPRSVRALCSPSTQRTASAMLLLPLPLGPMMLVIPGSKISSVFRANDLNPFNSSFTSCTCNTPIC</sequence>
<gene>
    <name evidence="1" type="ORF">SDC9_172213</name>
</gene>
<evidence type="ECO:0000313" key="1">
    <source>
        <dbReference type="EMBL" id="MPN24811.1"/>
    </source>
</evidence>